<evidence type="ECO:0000313" key="2">
    <source>
        <dbReference type="Proteomes" id="UP000714275"/>
    </source>
</evidence>
<keyword evidence="2" id="KW-1185">Reference proteome</keyword>
<dbReference type="EMBL" id="JABBWD010000037">
    <property type="protein sequence ID" value="KAG1774936.1"/>
    <property type="molecule type" value="Genomic_DNA"/>
</dbReference>
<protein>
    <submittedName>
        <fullName evidence="1">Uncharacterized protein</fullName>
    </submittedName>
</protein>
<dbReference type="Proteomes" id="UP000714275">
    <property type="component" value="Unassembled WGS sequence"/>
</dbReference>
<evidence type="ECO:0000313" key="1">
    <source>
        <dbReference type="EMBL" id="KAG1774936.1"/>
    </source>
</evidence>
<dbReference type="OrthoDB" id="3218065at2759"/>
<gene>
    <name evidence="1" type="ORF">EV702DRAFT_1199775</name>
</gene>
<organism evidence="1 2">
    <name type="scientific">Suillus placidus</name>
    <dbReference type="NCBI Taxonomy" id="48579"/>
    <lineage>
        <taxon>Eukaryota</taxon>
        <taxon>Fungi</taxon>
        <taxon>Dikarya</taxon>
        <taxon>Basidiomycota</taxon>
        <taxon>Agaricomycotina</taxon>
        <taxon>Agaricomycetes</taxon>
        <taxon>Agaricomycetidae</taxon>
        <taxon>Boletales</taxon>
        <taxon>Suillineae</taxon>
        <taxon>Suillaceae</taxon>
        <taxon>Suillus</taxon>
    </lineage>
</organism>
<sequence>MLLVSQWGWHAKISSLLDDPAITSELHTFMRSSKWSMDPQKLAKFTNNKLLYAEAAKYVEGLGFSQLSSSSCLSWVQPPSDKLNNTLSTIRF</sequence>
<name>A0A9P6ZR19_9AGAM</name>
<reference evidence="1" key="1">
    <citation type="journal article" date="2020" name="New Phytol.">
        <title>Comparative genomics reveals dynamic genome evolution in host specialist ectomycorrhizal fungi.</title>
        <authorList>
            <person name="Lofgren L.A."/>
            <person name="Nguyen N.H."/>
            <person name="Vilgalys R."/>
            <person name="Ruytinx J."/>
            <person name="Liao H.L."/>
            <person name="Branco S."/>
            <person name="Kuo A."/>
            <person name="LaButti K."/>
            <person name="Lipzen A."/>
            <person name="Andreopoulos W."/>
            <person name="Pangilinan J."/>
            <person name="Riley R."/>
            <person name="Hundley H."/>
            <person name="Na H."/>
            <person name="Barry K."/>
            <person name="Grigoriev I.V."/>
            <person name="Stajich J.E."/>
            <person name="Kennedy P.G."/>
        </authorList>
    </citation>
    <scope>NUCLEOTIDE SEQUENCE</scope>
    <source>
        <strain evidence="1">DOB743</strain>
    </source>
</reference>
<accession>A0A9P6ZR19</accession>
<dbReference type="AlphaFoldDB" id="A0A9P6ZR19"/>
<comment type="caution">
    <text evidence="1">The sequence shown here is derived from an EMBL/GenBank/DDBJ whole genome shotgun (WGS) entry which is preliminary data.</text>
</comment>
<proteinExistence type="predicted"/>